<dbReference type="KEGG" id="loi:92361626"/>
<dbReference type="GeneID" id="92361626"/>
<dbReference type="EMBL" id="JAFHLR010000021">
    <property type="protein sequence ID" value="KAG5479754.1"/>
    <property type="molecule type" value="Genomic_DNA"/>
</dbReference>
<evidence type="ECO:0000313" key="3">
    <source>
        <dbReference type="Proteomes" id="UP000674143"/>
    </source>
</evidence>
<name>A0A836GV98_9TRYP</name>
<sequence length="211" mass="22990">MGPARFFVEGATFHLLCNDIQQALAALVLLQECSISLTLHVGHLETSLVEGAHRLNAAGVALPKSLPGIDDDDSFAENSPPIRSVTASRSPRQRRTHVCPSIGQRQPAVHKGTLFIFSAASFDTAEAKVQRLHARLLEQRLLLDDIELQALCDGGNGRSTSDTSARVLPLPIVELDTYLSTSANVMTEYDAEWHRRRFSTTVVGVSATGRY</sequence>
<dbReference type="AlphaFoldDB" id="A0A836GV98"/>
<proteinExistence type="predicted"/>
<reference evidence="3" key="1">
    <citation type="journal article" date="2021" name="Microbiol. Resour. Announc.">
        <title>LGAAP: Leishmaniinae Genome Assembly and Annotation Pipeline.</title>
        <authorList>
            <person name="Almutairi H."/>
            <person name="Urbaniak M.D."/>
            <person name="Bates M.D."/>
            <person name="Jariyapan N."/>
            <person name="Kwakye-Nuako G."/>
            <person name="Thomaz-Soccol V."/>
            <person name="Al-Salem W.S."/>
            <person name="Dillon R.J."/>
            <person name="Bates P.A."/>
            <person name="Gatherer D."/>
        </authorList>
    </citation>
    <scope>NUCLEOTIDE SEQUENCE [LARGE SCALE GENOMIC DNA]</scope>
</reference>
<reference evidence="3" key="2">
    <citation type="journal article" date="2021" name="Sci. Data">
        <title>Chromosome-scale genome sequencing, assembly and annotation of six genomes from subfamily Leishmaniinae.</title>
        <authorList>
            <person name="Almutairi H."/>
            <person name="Urbaniak M.D."/>
            <person name="Bates M.D."/>
            <person name="Jariyapan N."/>
            <person name="Kwakye-Nuako G."/>
            <person name="Thomaz Soccol V."/>
            <person name="Al-Salem W.S."/>
            <person name="Dillon R.J."/>
            <person name="Bates P.A."/>
            <person name="Gatherer D."/>
        </authorList>
    </citation>
    <scope>NUCLEOTIDE SEQUENCE [LARGE SCALE GENOMIC DNA]</scope>
</reference>
<dbReference type="RefSeq" id="XP_067063465.1">
    <property type="nucleotide sequence ID" value="XM_067207692.1"/>
</dbReference>
<protein>
    <submittedName>
        <fullName evidence="2">Uncharacterized protein</fullName>
    </submittedName>
</protein>
<accession>A0A836GV98</accession>
<evidence type="ECO:0000256" key="1">
    <source>
        <dbReference type="SAM" id="MobiDB-lite"/>
    </source>
</evidence>
<gene>
    <name evidence="2" type="ORF">LSCM4_05761</name>
</gene>
<comment type="caution">
    <text evidence="2">The sequence shown here is derived from an EMBL/GenBank/DDBJ whole genome shotgun (WGS) entry which is preliminary data.</text>
</comment>
<feature type="region of interest" description="Disordered" evidence="1">
    <location>
        <begin position="72"/>
        <end position="95"/>
    </location>
</feature>
<dbReference type="Proteomes" id="UP000674143">
    <property type="component" value="Unassembled WGS sequence"/>
</dbReference>
<organism evidence="2 3">
    <name type="scientific">Leishmania orientalis</name>
    <dbReference type="NCBI Taxonomy" id="2249476"/>
    <lineage>
        <taxon>Eukaryota</taxon>
        <taxon>Discoba</taxon>
        <taxon>Euglenozoa</taxon>
        <taxon>Kinetoplastea</taxon>
        <taxon>Metakinetoplastina</taxon>
        <taxon>Trypanosomatida</taxon>
        <taxon>Trypanosomatidae</taxon>
        <taxon>Leishmaniinae</taxon>
        <taxon>Leishmania</taxon>
    </lineage>
</organism>
<evidence type="ECO:0000313" key="2">
    <source>
        <dbReference type="EMBL" id="KAG5479754.1"/>
    </source>
</evidence>
<keyword evidence="3" id="KW-1185">Reference proteome</keyword>